<reference evidence="5 6" key="1">
    <citation type="submission" date="2019-07" db="EMBL/GenBank/DDBJ databases">
        <title>Whole genome shotgun sequence of Methylobacterium haplocladii NBRC 107714.</title>
        <authorList>
            <person name="Hosoyama A."/>
            <person name="Uohara A."/>
            <person name="Ohji S."/>
            <person name="Ichikawa N."/>
        </authorList>
    </citation>
    <scope>NUCLEOTIDE SEQUENCE [LARGE SCALE GENOMIC DNA]</scope>
    <source>
        <strain evidence="5 6">NBRC 107714</strain>
    </source>
</reference>
<dbReference type="InterPro" id="IPR018062">
    <property type="entry name" value="HTH_AraC-typ_CS"/>
</dbReference>
<dbReference type="PANTHER" id="PTHR46796:SF6">
    <property type="entry name" value="ARAC SUBFAMILY"/>
    <property type="match status" value="1"/>
</dbReference>
<keyword evidence="1" id="KW-0805">Transcription regulation</keyword>
<dbReference type="PRINTS" id="PR00032">
    <property type="entry name" value="HTHARAC"/>
</dbReference>
<evidence type="ECO:0000256" key="1">
    <source>
        <dbReference type="ARBA" id="ARBA00023015"/>
    </source>
</evidence>
<dbReference type="GO" id="GO:0043565">
    <property type="term" value="F:sequence-specific DNA binding"/>
    <property type="evidence" value="ECO:0007669"/>
    <property type="project" value="InterPro"/>
</dbReference>
<dbReference type="GO" id="GO:0003700">
    <property type="term" value="F:DNA-binding transcription factor activity"/>
    <property type="evidence" value="ECO:0007669"/>
    <property type="project" value="InterPro"/>
</dbReference>
<dbReference type="PANTHER" id="PTHR46796">
    <property type="entry name" value="HTH-TYPE TRANSCRIPTIONAL ACTIVATOR RHAS-RELATED"/>
    <property type="match status" value="1"/>
</dbReference>
<dbReference type="PROSITE" id="PS00041">
    <property type="entry name" value="HTH_ARAC_FAMILY_1"/>
    <property type="match status" value="1"/>
</dbReference>
<dbReference type="PROSITE" id="PS01124">
    <property type="entry name" value="HTH_ARAC_FAMILY_2"/>
    <property type="match status" value="1"/>
</dbReference>
<dbReference type="InterPro" id="IPR018060">
    <property type="entry name" value="HTH_AraC"/>
</dbReference>
<dbReference type="SMART" id="SM00342">
    <property type="entry name" value="HTH_ARAC"/>
    <property type="match status" value="1"/>
</dbReference>
<comment type="caution">
    <text evidence="5">The sequence shown here is derived from an EMBL/GenBank/DDBJ whole genome shotgun (WGS) entry which is preliminary data.</text>
</comment>
<dbReference type="Pfam" id="PF14525">
    <property type="entry name" value="AraC_binding_2"/>
    <property type="match status" value="1"/>
</dbReference>
<dbReference type="InterPro" id="IPR009057">
    <property type="entry name" value="Homeodomain-like_sf"/>
</dbReference>
<dbReference type="InterPro" id="IPR035418">
    <property type="entry name" value="AraC-bd_2"/>
</dbReference>
<evidence type="ECO:0000256" key="2">
    <source>
        <dbReference type="ARBA" id="ARBA00023125"/>
    </source>
</evidence>
<gene>
    <name evidence="5" type="ORF">MHA02_30950</name>
</gene>
<dbReference type="Gene3D" id="1.10.10.60">
    <property type="entry name" value="Homeodomain-like"/>
    <property type="match status" value="1"/>
</dbReference>
<dbReference type="Pfam" id="PF12833">
    <property type="entry name" value="HTH_18"/>
    <property type="match status" value="1"/>
</dbReference>
<organism evidence="5 6">
    <name type="scientific">Methylobacterium haplocladii</name>
    <dbReference type="NCBI Taxonomy" id="1176176"/>
    <lineage>
        <taxon>Bacteria</taxon>
        <taxon>Pseudomonadati</taxon>
        <taxon>Pseudomonadota</taxon>
        <taxon>Alphaproteobacteria</taxon>
        <taxon>Hyphomicrobiales</taxon>
        <taxon>Methylobacteriaceae</taxon>
        <taxon>Methylobacterium</taxon>
    </lineage>
</organism>
<evidence type="ECO:0000313" key="5">
    <source>
        <dbReference type="EMBL" id="GEP00708.1"/>
    </source>
</evidence>
<dbReference type="RefSeq" id="WP_147080239.1">
    <property type="nucleotide sequence ID" value="NZ_BJZT01000034.1"/>
</dbReference>
<accession>A0A512ISL8</accession>
<dbReference type="OrthoDB" id="252470at2"/>
<proteinExistence type="predicted"/>
<feature type="domain" description="HTH araC/xylS-type" evidence="4">
    <location>
        <begin position="212"/>
        <end position="313"/>
    </location>
</feature>
<dbReference type="InterPro" id="IPR050204">
    <property type="entry name" value="AraC_XylS_family_regulators"/>
</dbReference>
<dbReference type="Proteomes" id="UP000321258">
    <property type="component" value="Unassembled WGS sequence"/>
</dbReference>
<protein>
    <submittedName>
        <fullName evidence="5">Transcriptional regulator</fullName>
    </submittedName>
</protein>
<keyword evidence="6" id="KW-1185">Reference proteome</keyword>
<dbReference type="AlphaFoldDB" id="A0A512ISL8"/>
<keyword evidence="3" id="KW-0804">Transcription</keyword>
<sequence>MRTLFSTENIHAKNKFRRWSEVVFDRIVPVEQSALGEIPFDGKIETADVGSLLISRVSQSALRTEATPATIRRHHKHDTLTVTIKLAGVSTTAQDGRDSVQRRGDIVVIDRRPTVLSSSAGSRSYLLEVPRARLESALGCARSYAALTIGSELASASLVRTFFEELVRVQDRLAPDSADRMASVGIDLLVASIADRLARDVPKPLYGTVVVQRAKAHIQAHLGDPMLDPGALAAALGVSLRRLQALFQERGQCVSDWIWRCRLERAALWLAEPGRSHMSIGELAYGCGFVSQAHFARRFRDRYGMTPSDHRRRAFGSPP</sequence>
<dbReference type="InterPro" id="IPR020449">
    <property type="entry name" value="Tscrpt_reg_AraC-type_HTH"/>
</dbReference>
<name>A0A512ISL8_9HYPH</name>
<evidence type="ECO:0000256" key="3">
    <source>
        <dbReference type="ARBA" id="ARBA00023163"/>
    </source>
</evidence>
<keyword evidence="2" id="KW-0238">DNA-binding</keyword>
<evidence type="ECO:0000313" key="6">
    <source>
        <dbReference type="Proteomes" id="UP000321258"/>
    </source>
</evidence>
<dbReference type="EMBL" id="BJZT01000034">
    <property type="protein sequence ID" value="GEP00708.1"/>
    <property type="molecule type" value="Genomic_DNA"/>
</dbReference>
<evidence type="ECO:0000259" key="4">
    <source>
        <dbReference type="PROSITE" id="PS01124"/>
    </source>
</evidence>
<dbReference type="SUPFAM" id="SSF46689">
    <property type="entry name" value="Homeodomain-like"/>
    <property type="match status" value="1"/>
</dbReference>